<reference evidence="1 2" key="1">
    <citation type="submission" date="2024-11" db="EMBL/GenBank/DDBJ databases">
        <title>Chromosome-level genome assembly of the freshwater bivalve Anodonta woodiana.</title>
        <authorList>
            <person name="Chen X."/>
        </authorList>
    </citation>
    <scope>NUCLEOTIDE SEQUENCE [LARGE SCALE GENOMIC DNA]</scope>
    <source>
        <strain evidence="1">MN2024</strain>
        <tissue evidence="1">Gills</tissue>
    </source>
</reference>
<sequence>DVTHRGYPATCFVKPSIGERLISETGCVNGREIMFVKDTGFDMTLIRADLVDESYKMEGHKVMLYTAVGQPITAQLAVVDIDTKCYKGPAQVGLVSNLAAEALMGMGVLSTKGSFNFVPRSMVKKINNESTVEHIDLCEDEGMDEVVNKSTETADTDKHKDIEVDKLPEVNVDILPKPQLHCKVLE</sequence>
<keyword evidence="2" id="KW-1185">Reference proteome</keyword>
<evidence type="ECO:0000313" key="2">
    <source>
        <dbReference type="Proteomes" id="UP001634394"/>
    </source>
</evidence>
<dbReference type="SUPFAM" id="SSF50630">
    <property type="entry name" value="Acid proteases"/>
    <property type="match status" value="1"/>
</dbReference>
<organism evidence="1 2">
    <name type="scientific">Sinanodonta woodiana</name>
    <name type="common">Chinese pond mussel</name>
    <name type="synonym">Anodonta woodiana</name>
    <dbReference type="NCBI Taxonomy" id="1069815"/>
    <lineage>
        <taxon>Eukaryota</taxon>
        <taxon>Metazoa</taxon>
        <taxon>Spiralia</taxon>
        <taxon>Lophotrochozoa</taxon>
        <taxon>Mollusca</taxon>
        <taxon>Bivalvia</taxon>
        <taxon>Autobranchia</taxon>
        <taxon>Heteroconchia</taxon>
        <taxon>Palaeoheterodonta</taxon>
        <taxon>Unionida</taxon>
        <taxon>Unionoidea</taxon>
        <taxon>Unionidae</taxon>
        <taxon>Unioninae</taxon>
        <taxon>Sinanodonta</taxon>
    </lineage>
</organism>
<dbReference type="Proteomes" id="UP001634394">
    <property type="component" value="Unassembled WGS sequence"/>
</dbReference>
<name>A0ABD3VZ93_SINWO</name>
<gene>
    <name evidence="1" type="ORF">ACJMK2_044168</name>
</gene>
<feature type="non-terminal residue" evidence="1">
    <location>
        <position position="1"/>
    </location>
</feature>
<accession>A0ABD3VZ93</accession>
<comment type="caution">
    <text evidence="1">The sequence shown here is derived from an EMBL/GenBank/DDBJ whole genome shotgun (WGS) entry which is preliminary data.</text>
</comment>
<dbReference type="AlphaFoldDB" id="A0ABD3VZ93"/>
<proteinExistence type="predicted"/>
<protein>
    <submittedName>
        <fullName evidence="1">Uncharacterized protein</fullName>
    </submittedName>
</protein>
<evidence type="ECO:0000313" key="1">
    <source>
        <dbReference type="EMBL" id="KAL3866919.1"/>
    </source>
</evidence>
<dbReference type="EMBL" id="JBJQND010000009">
    <property type="protein sequence ID" value="KAL3866919.1"/>
    <property type="molecule type" value="Genomic_DNA"/>
</dbReference>
<dbReference type="InterPro" id="IPR021109">
    <property type="entry name" value="Peptidase_aspartic_dom_sf"/>
</dbReference>